<dbReference type="Pfam" id="PF01549">
    <property type="entry name" value="ShK"/>
    <property type="match status" value="3"/>
</dbReference>
<feature type="disulfide bond" evidence="1">
    <location>
        <begin position="37"/>
        <end position="71"/>
    </location>
</feature>
<feature type="domain" description="ShKT" evidence="3">
    <location>
        <begin position="124"/>
        <end position="172"/>
    </location>
</feature>
<comment type="caution">
    <text evidence="1">Lacks conserved residue(s) required for the propagation of feature annotation.</text>
</comment>
<accession>A0A0K0EVD9</accession>
<dbReference type="SMART" id="SM00254">
    <property type="entry name" value="ShKT"/>
    <property type="match status" value="3"/>
</dbReference>
<protein>
    <submittedName>
        <fullName evidence="5">ShKT domain-containing protein</fullName>
    </submittedName>
</protein>
<proteinExistence type="predicted"/>
<keyword evidence="4" id="KW-1185">Reference proteome</keyword>
<feature type="chain" id="PRO_5005328705" evidence="2">
    <location>
        <begin position="25"/>
        <end position="173"/>
    </location>
</feature>
<dbReference type="AlphaFoldDB" id="A0A0K0EVD9"/>
<evidence type="ECO:0000313" key="4">
    <source>
        <dbReference type="Proteomes" id="UP000035680"/>
    </source>
</evidence>
<keyword evidence="2" id="KW-0732">Signal</keyword>
<dbReference type="WBParaSite" id="SVE_0048900.1">
    <property type="protein sequence ID" value="SVE_0048900.1"/>
    <property type="gene ID" value="SVE_0048900"/>
</dbReference>
<name>A0A0K0EVD9_STRVS</name>
<sequence>MTLSSTIFCFIIFVNFFLKERVCGNINGLIPIIVDDCKDEAQGCESLKAYCKDPNYISFLMNNCKKTCGYCGNSIPSAYCEDRYTTGPNSCPSLKTLCKDPYYLLFLKENCPKTCEYCIPLDTTRNQSASSECYDLAEKNGNDDCRRNPQLCNIISYKKLMSEHCKKTCGYCT</sequence>
<dbReference type="Gene3D" id="1.10.10.1870">
    <property type="entry name" value="ShTK domain-like"/>
    <property type="match status" value="2"/>
</dbReference>
<organism evidence="4 5">
    <name type="scientific">Strongyloides venezuelensis</name>
    <name type="common">Threadworm</name>
    <dbReference type="NCBI Taxonomy" id="75913"/>
    <lineage>
        <taxon>Eukaryota</taxon>
        <taxon>Metazoa</taxon>
        <taxon>Ecdysozoa</taxon>
        <taxon>Nematoda</taxon>
        <taxon>Chromadorea</taxon>
        <taxon>Rhabditida</taxon>
        <taxon>Tylenchina</taxon>
        <taxon>Panagrolaimomorpha</taxon>
        <taxon>Strongyloidoidea</taxon>
        <taxon>Strongyloididae</taxon>
        <taxon>Strongyloides</taxon>
    </lineage>
</organism>
<dbReference type="STRING" id="75913.A0A0K0EVD9"/>
<reference evidence="4" key="1">
    <citation type="submission" date="2014-07" db="EMBL/GenBank/DDBJ databases">
        <authorList>
            <person name="Martin A.A"/>
            <person name="De Silva N."/>
        </authorList>
    </citation>
    <scope>NUCLEOTIDE SEQUENCE</scope>
</reference>
<dbReference type="Proteomes" id="UP000035680">
    <property type="component" value="Unassembled WGS sequence"/>
</dbReference>
<feature type="signal peptide" evidence="2">
    <location>
        <begin position="1"/>
        <end position="24"/>
    </location>
</feature>
<dbReference type="PANTHER" id="PTHR46219:SF15">
    <property type="entry name" value="SHKT DOMAIN-CONTAINING PROTEIN"/>
    <property type="match status" value="1"/>
</dbReference>
<dbReference type="InterPro" id="IPR003582">
    <property type="entry name" value="ShKT_dom"/>
</dbReference>
<dbReference type="PROSITE" id="PS51670">
    <property type="entry name" value="SHKT"/>
    <property type="match status" value="3"/>
</dbReference>
<evidence type="ECO:0000313" key="5">
    <source>
        <dbReference type="WBParaSite" id="SVE_0048900.1"/>
    </source>
</evidence>
<evidence type="ECO:0000259" key="3">
    <source>
        <dbReference type="PROSITE" id="PS51670"/>
    </source>
</evidence>
<dbReference type="PANTHER" id="PTHR46219">
    <property type="entry name" value="PROTEIN CBG11138"/>
    <property type="match status" value="1"/>
</dbReference>
<feature type="domain" description="ShKT" evidence="3">
    <location>
        <begin position="80"/>
        <end position="118"/>
    </location>
</feature>
<reference evidence="5" key="2">
    <citation type="submission" date="2015-08" db="UniProtKB">
        <authorList>
            <consortium name="WormBaseParasite"/>
        </authorList>
    </citation>
    <scope>IDENTIFICATION</scope>
</reference>
<evidence type="ECO:0000256" key="2">
    <source>
        <dbReference type="SAM" id="SignalP"/>
    </source>
</evidence>
<evidence type="ECO:0000256" key="1">
    <source>
        <dbReference type="PROSITE-ProRule" id="PRU01005"/>
    </source>
</evidence>
<keyword evidence="1" id="KW-1015">Disulfide bond</keyword>
<dbReference type="Gene3D" id="1.10.10.1940">
    <property type="match status" value="1"/>
</dbReference>
<feature type="domain" description="ShKT" evidence="3">
    <location>
        <begin position="37"/>
        <end position="71"/>
    </location>
</feature>